<keyword evidence="6" id="KW-1133">Transmembrane helix</keyword>
<dbReference type="GO" id="GO:0016020">
    <property type="term" value="C:membrane"/>
    <property type="evidence" value="ECO:0007669"/>
    <property type="project" value="InterPro"/>
</dbReference>
<feature type="transmembrane region" description="Helical" evidence="6">
    <location>
        <begin position="28"/>
        <end position="46"/>
    </location>
</feature>
<dbReference type="InterPro" id="IPR000388">
    <property type="entry name" value="ABCC8/9"/>
</dbReference>
<evidence type="ECO:0000256" key="3">
    <source>
        <dbReference type="ARBA" id="ARBA00022741"/>
    </source>
</evidence>
<keyword evidence="6" id="KW-0812">Transmembrane</keyword>
<dbReference type="InterPro" id="IPR050173">
    <property type="entry name" value="ABC_transporter_C-like"/>
</dbReference>
<evidence type="ECO:0008006" key="9">
    <source>
        <dbReference type="Google" id="ProtNLM"/>
    </source>
</evidence>
<keyword evidence="4" id="KW-0067">ATP-binding</keyword>
<accession>A0A8C5RQQ5</accession>
<reference evidence="7" key="2">
    <citation type="submission" date="2025-09" db="UniProtKB">
        <authorList>
            <consortium name="Ensembl"/>
        </authorList>
    </citation>
    <scope>IDENTIFICATION</scope>
</reference>
<keyword evidence="6" id="KW-0472">Membrane</keyword>
<sequence>MPPGMAFLAAITSIVYYHNIETSNFPKLLIALLFYWTLAFITKTIKFVKFCDNNIGPLQLRFCLTALLVVLYGMLLIVEINVIRVRRYIFFKKTKEVKPPEDLQDLGVRFLQPFVNLLSKGTYWWMNTFIKTAHKKPIDLKAIGKLPIAMRALTNYMRLNEAFQVQKNKDTPYPQGSRSIWCALCYGFGRPLALSSTFRILADLLGFAGPLCISGIVHVRKGNSSLHAQTKIMGVFFISSQEFLANAYVLSVLLFFALLLQRTFLQASYYVAIETGINLRGAI</sequence>
<dbReference type="PANTHER" id="PTHR24223:SF187">
    <property type="entry name" value="ATP-BINDING CASSETTE SUB-FAMILY C MEMBER 8"/>
    <property type="match status" value="1"/>
</dbReference>
<organism evidence="7 8">
    <name type="scientific">Laticauda laticaudata</name>
    <name type="common">Blue-ringed sea krait</name>
    <name type="synonym">Blue-lipped sea krait</name>
    <dbReference type="NCBI Taxonomy" id="8630"/>
    <lineage>
        <taxon>Eukaryota</taxon>
        <taxon>Metazoa</taxon>
        <taxon>Chordata</taxon>
        <taxon>Craniata</taxon>
        <taxon>Vertebrata</taxon>
        <taxon>Euteleostomi</taxon>
        <taxon>Lepidosauria</taxon>
        <taxon>Squamata</taxon>
        <taxon>Bifurcata</taxon>
        <taxon>Unidentata</taxon>
        <taxon>Episquamata</taxon>
        <taxon>Toxicofera</taxon>
        <taxon>Serpentes</taxon>
        <taxon>Colubroidea</taxon>
        <taxon>Elapidae</taxon>
        <taxon>Laticaudinae</taxon>
        <taxon>Laticauda</taxon>
    </lineage>
</organism>
<keyword evidence="3" id="KW-0547">Nucleotide-binding</keyword>
<reference evidence="7" key="1">
    <citation type="submission" date="2025-08" db="UniProtKB">
        <authorList>
            <consortium name="Ensembl"/>
        </authorList>
    </citation>
    <scope>IDENTIFICATION</scope>
</reference>
<evidence type="ECO:0000313" key="7">
    <source>
        <dbReference type="Ensembl" id="ENSLLTP00000006159.1"/>
    </source>
</evidence>
<dbReference type="GO" id="GO:0008281">
    <property type="term" value="F:sulfonylurea receptor activity"/>
    <property type="evidence" value="ECO:0007669"/>
    <property type="project" value="InterPro"/>
</dbReference>
<keyword evidence="5" id="KW-0325">Glycoprotein</keyword>
<evidence type="ECO:0000313" key="8">
    <source>
        <dbReference type="Proteomes" id="UP000694406"/>
    </source>
</evidence>
<keyword evidence="2" id="KW-0677">Repeat</keyword>
<dbReference type="PANTHER" id="PTHR24223">
    <property type="entry name" value="ATP-BINDING CASSETTE SUB-FAMILY C"/>
    <property type="match status" value="1"/>
</dbReference>
<dbReference type="Ensembl" id="ENSLLTT00000006403.1">
    <property type="protein sequence ID" value="ENSLLTP00000006159.1"/>
    <property type="gene ID" value="ENSLLTG00000004728.1"/>
</dbReference>
<name>A0A8C5RQQ5_LATLA</name>
<evidence type="ECO:0000256" key="1">
    <source>
        <dbReference type="ARBA" id="ARBA00009726"/>
    </source>
</evidence>
<feature type="transmembrane region" description="Helical" evidence="6">
    <location>
        <begin position="243"/>
        <end position="260"/>
    </location>
</feature>
<dbReference type="GO" id="GO:0005524">
    <property type="term" value="F:ATP binding"/>
    <property type="evidence" value="ECO:0007669"/>
    <property type="project" value="UniProtKB-KW"/>
</dbReference>
<dbReference type="GO" id="GO:0042626">
    <property type="term" value="F:ATPase-coupled transmembrane transporter activity"/>
    <property type="evidence" value="ECO:0007669"/>
    <property type="project" value="TreeGrafter"/>
</dbReference>
<evidence type="ECO:0000256" key="4">
    <source>
        <dbReference type="ARBA" id="ARBA00022840"/>
    </source>
</evidence>
<feature type="transmembrane region" description="Helical" evidence="6">
    <location>
        <begin position="58"/>
        <end position="83"/>
    </location>
</feature>
<dbReference type="Proteomes" id="UP000694406">
    <property type="component" value="Unplaced"/>
</dbReference>
<keyword evidence="8" id="KW-1185">Reference proteome</keyword>
<dbReference type="AlphaFoldDB" id="A0A8C5RQQ5"/>
<comment type="similarity">
    <text evidence="1">Belongs to the ABC transporter superfamily. ABCC family. Conjugate transporter (TC 3.A.1.208) subfamily.</text>
</comment>
<dbReference type="GO" id="GO:0006813">
    <property type="term" value="P:potassium ion transport"/>
    <property type="evidence" value="ECO:0007669"/>
    <property type="project" value="InterPro"/>
</dbReference>
<evidence type="ECO:0000256" key="6">
    <source>
        <dbReference type="SAM" id="Phobius"/>
    </source>
</evidence>
<proteinExistence type="inferred from homology"/>
<evidence type="ECO:0000256" key="2">
    <source>
        <dbReference type="ARBA" id="ARBA00022737"/>
    </source>
</evidence>
<dbReference type="PRINTS" id="PR01092">
    <property type="entry name" value="SULFNYLUREAR"/>
</dbReference>
<dbReference type="GeneTree" id="ENSGT00940000156626"/>
<protein>
    <recommendedName>
        <fullName evidence="9">ATP-binding cassette sub-family C member 8</fullName>
    </recommendedName>
</protein>
<evidence type="ECO:0000256" key="5">
    <source>
        <dbReference type="ARBA" id="ARBA00023180"/>
    </source>
</evidence>